<accession>A0A0W0YIC7</accession>
<organism evidence="1 2">
    <name type="scientific">Legionella santicrucis</name>
    <dbReference type="NCBI Taxonomy" id="45074"/>
    <lineage>
        <taxon>Bacteria</taxon>
        <taxon>Pseudomonadati</taxon>
        <taxon>Pseudomonadota</taxon>
        <taxon>Gammaproteobacteria</taxon>
        <taxon>Legionellales</taxon>
        <taxon>Legionellaceae</taxon>
        <taxon>Legionella</taxon>
    </lineage>
</organism>
<protein>
    <submittedName>
        <fullName evidence="1">Sigma 54 modulation protein YhbH</fullName>
    </submittedName>
</protein>
<dbReference type="PATRIC" id="fig|45074.5.peg.3083"/>
<dbReference type="InterPro" id="IPR036567">
    <property type="entry name" value="RHF-like"/>
</dbReference>
<dbReference type="Proteomes" id="UP000054703">
    <property type="component" value="Unassembled WGS sequence"/>
</dbReference>
<dbReference type="STRING" id="45074.Lsan_2872"/>
<dbReference type="InterPro" id="IPR003489">
    <property type="entry name" value="RHF/RaiA"/>
</dbReference>
<evidence type="ECO:0000313" key="1">
    <source>
        <dbReference type="EMBL" id="KTD56712.1"/>
    </source>
</evidence>
<dbReference type="Gene3D" id="3.30.160.100">
    <property type="entry name" value="Ribosome hibernation promotion factor-like"/>
    <property type="match status" value="1"/>
</dbReference>
<name>A0A0W0YIC7_9GAMM</name>
<dbReference type="RefSeq" id="WP_058514838.1">
    <property type="nucleotide sequence ID" value="NZ_CAAAIH010000009.1"/>
</dbReference>
<comment type="caution">
    <text evidence="1">The sequence shown here is derived from an EMBL/GenBank/DDBJ whole genome shotgun (WGS) entry which is preliminary data.</text>
</comment>
<evidence type="ECO:0000313" key="2">
    <source>
        <dbReference type="Proteomes" id="UP000054703"/>
    </source>
</evidence>
<dbReference type="SUPFAM" id="SSF69754">
    <property type="entry name" value="Ribosome binding protein Y (YfiA homologue)"/>
    <property type="match status" value="1"/>
</dbReference>
<dbReference type="EMBL" id="LNYU01000081">
    <property type="protein sequence ID" value="KTD56712.1"/>
    <property type="molecule type" value="Genomic_DNA"/>
</dbReference>
<dbReference type="AlphaFoldDB" id="A0A0W0YIC7"/>
<dbReference type="Pfam" id="PF02482">
    <property type="entry name" value="Ribosomal_S30AE"/>
    <property type="match status" value="1"/>
</dbReference>
<reference evidence="1 2" key="1">
    <citation type="submission" date="2015-11" db="EMBL/GenBank/DDBJ databases">
        <title>Genomic analysis of 38 Legionella species identifies large and diverse effector repertoires.</title>
        <authorList>
            <person name="Burstein D."/>
            <person name="Amaro F."/>
            <person name="Zusman T."/>
            <person name="Lifshitz Z."/>
            <person name="Cohen O."/>
            <person name="Gilbert J.A."/>
            <person name="Pupko T."/>
            <person name="Shuman H.A."/>
            <person name="Segal G."/>
        </authorList>
    </citation>
    <scope>NUCLEOTIDE SEQUENCE [LARGE SCALE GENOMIC DNA]</scope>
    <source>
        <strain evidence="1 2">SC-63-C7</strain>
    </source>
</reference>
<gene>
    <name evidence="1" type="ORF">Lsan_2872</name>
</gene>
<proteinExistence type="predicted"/>
<keyword evidence="2" id="KW-1185">Reference proteome</keyword>
<sequence length="121" mass="14457">MSSVQITFRSVSYSSAIECQINKHYNKLKRIYRKINHCRMVIDREQNNRLKGIMFRVTINMTLLGKEISSRKQNQNLYIALLDGFAAIEKLLEKQFKRKNTTRRYPFFLGKHHMHTEIQAH</sequence>
<dbReference type="OrthoDB" id="5648902at2"/>